<dbReference type="EMBL" id="DSJL01000011">
    <property type="protein sequence ID" value="HEF65379.1"/>
    <property type="molecule type" value="Genomic_DNA"/>
</dbReference>
<accession>A0A7C1JN76</accession>
<evidence type="ECO:0000256" key="3">
    <source>
        <dbReference type="ARBA" id="ARBA00023082"/>
    </source>
</evidence>
<dbReference type="Pfam" id="PF08281">
    <property type="entry name" value="Sigma70_r4_2"/>
    <property type="match status" value="1"/>
</dbReference>
<dbReference type="InterPro" id="IPR007627">
    <property type="entry name" value="RNA_pol_sigma70_r2"/>
</dbReference>
<dbReference type="InterPro" id="IPR013249">
    <property type="entry name" value="RNA_pol_sigma70_r4_t2"/>
</dbReference>
<dbReference type="Gene3D" id="1.10.10.10">
    <property type="entry name" value="Winged helix-like DNA-binding domain superfamily/Winged helix DNA-binding domain"/>
    <property type="match status" value="1"/>
</dbReference>
<keyword evidence="4 6" id="KW-0238">DNA-binding</keyword>
<dbReference type="InterPro" id="IPR000838">
    <property type="entry name" value="RNA_pol_sigma70_ECF_CS"/>
</dbReference>
<dbReference type="NCBIfam" id="TIGR02937">
    <property type="entry name" value="sigma70-ECF"/>
    <property type="match status" value="1"/>
</dbReference>
<dbReference type="GO" id="GO:0006352">
    <property type="term" value="P:DNA-templated transcription initiation"/>
    <property type="evidence" value="ECO:0007669"/>
    <property type="project" value="InterPro"/>
</dbReference>
<dbReference type="GO" id="GO:0016987">
    <property type="term" value="F:sigma factor activity"/>
    <property type="evidence" value="ECO:0007669"/>
    <property type="project" value="UniProtKB-KW"/>
</dbReference>
<evidence type="ECO:0000256" key="5">
    <source>
        <dbReference type="ARBA" id="ARBA00023163"/>
    </source>
</evidence>
<dbReference type="SUPFAM" id="SSF88659">
    <property type="entry name" value="Sigma3 and sigma4 domains of RNA polymerase sigma factors"/>
    <property type="match status" value="1"/>
</dbReference>
<dbReference type="InterPro" id="IPR039425">
    <property type="entry name" value="RNA_pol_sigma-70-like"/>
</dbReference>
<feature type="domain" description="RNA polymerase sigma factor 70 region 4 type 2" evidence="8">
    <location>
        <begin position="132"/>
        <end position="182"/>
    </location>
</feature>
<dbReference type="PROSITE" id="PS01063">
    <property type="entry name" value="SIGMA70_ECF"/>
    <property type="match status" value="1"/>
</dbReference>
<evidence type="ECO:0000256" key="1">
    <source>
        <dbReference type="ARBA" id="ARBA00010641"/>
    </source>
</evidence>
<evidence type="ECO:0000313" key="9">
    <source>
        <dbReference type="EMBL" id="HEF65379.1"/>
    </source>
</evidence>
<proteinExistence type="inferred from homology"/>
<evidence type="ECO:0000259" key="8">
    <source>
        <dbReference type="Pfam" id="PF08281"/>
    </source>
</evidence>
<organism evidence="9">
    <name type="scientific">Thermomicrobium roseum</name>
    <dbReference type="NCBI Taxonomy" id="500"/>
    <lineage>
        <taxon>Bacteria</taxon>
        <taxon>Pseudomonadati</taxon>
        <taxon>Thermomicrobiota</taxon>
        <taxon>Thermomicrobia</taxon>
        <taxon>Thermomicrobiales</taxon>
        <taxon>Thermomicrobiaceae</taxon>
        <taxon>Thermomicrobium</taxon>
    </lineage>
</organism>
<comment type="caution">
    <text evidence="9">The sequence shown here is derived from an EMBL/GenBank/DDBJ whole genome shotgun (WGS) entry which is preliminary data.</text>
</comment>
<reference evidence="9" key="1">
    <citation type="journal article" date="2020" name="mSystems">
        <title>Genome- and Community-Level Interaction Insights into Carbon Utilization and Element Cycling Functions of Hydrothermarchaeota in Hydrothermal Sediment.</title>
        <authorList>
            <person name="Zhou Z."/>
            <person name="Liu Y."/>
            <person name="Xu W."/>
            <person name="Pan J."/>
            <person name="Luo Z.H."/>
            <person name="Li M."/>
        </authorList>
    </citation>
    <scope>NUCLEOTIDE SEQUENCE [LARGE SCALE GENOMIC DNA]</scope>
    <source>
        <strain evidence="9">SpSt-222</strain>
    </source>
</reference>
<dbReference type="SUPFAM" id="SSF88946">
    <property type="entry name" value="Sigma2 domain of RNA polymerase sigma factors"/>
    <property type="match status" value="1"/>
</dbReference>
<feature type="domain" description="RNA polymerase sigma-70 region 2" evidence="7">
    <location>
        <begin position="40"/>
        <end position="106"/>
    </location>
</feature>
<dbReference type="InterPro" id="IPR014284">
    <property type="entry name" value="RNA_pol_sigma-70_dom"/>
</dbReference>
<sequence length="193" mass="21937">MLGPEGRTVVTSSNEHRDQPREEEALLVAARENPAVFAELYQRYLGAIYRYLLALTGNRAEAEDLTQETFLRAYRALHTYQPRGLPFLAWLLRIARNVAIDAGRRATVERTRFSALRPPSLPTRETIDDQLLLEQLLRRLSPEKQELLALRFAAGLSTAEIAALLGKSEGAIRKQLFRIIRELREAYHAEAAE</sequence>
<dbReference type="Pfam" id="PF04542">
    <property type="entry name" value="Sigma70_r2"/>
    <property type="match status" value="1"/>
</dbReference>
<dbReference type="InterPro" id="IPR036388">
    <property type="entry name" value="WH-like_DNA-bd_sf"/>
</dbReference>
<dbReference type="InterPro" id="IPR013325">
    <property type="entry name" value="RNA_pol_sigma_r2"/>
</dbReference>
<keyword evidence="5 6" id="KW-0804">Transcription</keyword>
<gene>
    <name evidence="9" type="ORF">ENP47_07260</name>
</gene>
<evidence type="ECO:0000256" key="2">
    <source>
        <dbReference type="ARBA" id="ARBA00023015"/>
    </source>
</evidence>
<evidence type="ECO:0000256" key="4">
    <source>
        <dbReference type="ARBA" id="ARBA00023125"/>
    </source>
</evidence>
<dbReference type="AlphaFoldDB" id="A0A7C1JN76"/>
<name>A0A7C1JN76_THERO</name>
<dbReference type="InterPro" id="IPR013324">
    <property type="entry name" value="RNA_pol_sigma_r3/r4-like"/>
</dbReference>
<protein>
    <recommendedName>
        <fullName evidence="6">RNA polymerase sigma factor</fullName>
    </recommendedName>
</protein>
<keyword evidence="3 6" id="KW-0731">Sigma factor</keyword>
<keyword evidence="2 6" id="KW-0805">Transcription regulation</keyword>
<dbReference type="GO" id="GO:0003677">
    <property type="term" value="F:DNA binding"/>
    <property type="evidence" value="ECO:0007669"/>
    <property type="project" value="UniProtKB-KW"/>
</dbReference>
<dbReference type="PANTHER" id="PTHR43133:SF52">
    <property type="entry name" value="ECF RNA POLYMERASE SIGMA FACTOR SIGL"/>
    <property type="match status" value="1"/>
</dbReference>
<comment type="similarity">
    <text evidence="1 6">Belongs to the sigma-70 factor family. ECF subfamily.</text>
</comment>
<evidence type="ECO:0000259" key="7">
    <source>
        <dbReference type="Pfam" id="PF04542"/>
    </source>
</evidence>
<dbReference type="PANTHER" id="PTHR43133">
    <property type="entry name" value="RNA POLYMERASE ECF-TYPE SIGMA FACTO"/>
    <property type="match status" value="1"/>
</dbReference>
<dbReference type="Gene3D" id="1.10.1740.10">
    <property type="match status" value="1"/>
</dbReference>
<evidence type="ECO:0000256" key="6">
    <source>
        <dbReference type="RuleBase" id="RU000716"/>
    </source>
</evidence>